<evidence type="ECO:0000313" key="2">
    <source>
        <dbReference type="Proteomes" id="UP001281147"/>
    </source>
</evidence>
<keyword evidence="2" id="KW-1185">Reference proteome</keyword>
<evidence type="ECO:0000313" key="1">
    <source>
        <dbReference type="EMBL" id="KAK3697897.1"/>
    </source>
</evidence>
<dbReference type="Proteomes" id="UP001281147">
    <property type="component" value="Unassembled WGS sequence"/>
</dbReference>
<sequence>MPAVVYIFENPDPASYPFGFEQYADASAPVSVMPGTNQNPLGFDTMPPLPKRQFGRGSLDDIYIPNIVEENAADSEKSKHVTNSPAMKKKSSSTAGTKHKDDVYIRHQLSL</sequence>
<organism evidence="1 2">
    <name type="scientific">Vermiconidia calcicola</name>
    <dbReference type="NCBI Taxonomy" id="1690605"/>
    <lineage>
        <taxon>Eukaryota</taxon>
        <taxon>Fungi</taxon>
        <taxon>Dikarya</taxon>
        <taxon>Ascomycota</taxon>
        <taxon>Pezizomycotina</taxon>
        <taxon>Dothideomycetes</taxon>
        <taxon>Dothideomycetidae</taxon>
        <taxon>Mycosphaerellales</taxon>
        <taxon>Extremaceae</taxon>
        <taxon>Vermiconidia</taxon>
    </lineage>
</organism>
<gene>
    <name evidence="1" type="ORF">LTR37_017214</name>
</gene>
<dbReference type="EMBL" id="JAUTXU010000218">
    <property type="protein sequence ID" value="KAK3697897.1"/>
    <property type="molecule type" value="Genomic_DNA"/>
</dbReference>
<accession>A0ACC3MKQ5</accession>
<proteinExistence type="predicted"/>
<protein>
    <submittedName>
        <fullName evidence="1">Uncharacterized protein</fullName>
    </submittedName>
</protein>
<comment type="caution">
    <text evidence="1">The sequence shown here is derived from an EMBL/GenBank/DDBJ whole genome shotgun (WGS) entry which is preliminary data.</text>
</comment>
<name>A0ACC3MKQ5_9PEZI</name>
<reference evidence="1" key="1">
    <citation type="submission" date="2023-07" db="EMBL/GenBank/DDBJ databases">
        <title>Black Yeasts Isolated from many extreme environments.</title>
        <authorList>
            <person name="Coleine C."/>
            <person name="Stajich J.E."/>
            <person name="Selbmann L."/>
        </authorList>
    </citation>
    <scope>NUCLEOTIDE SEQUENCE</scope>
    <source>
        <strain evidence="1">CCFEE 5714</strain>
    </source>
</reference>